<evidence type="ECO:0000313" key="10">
    <source>
        <dbReference type="Proteomes" id="UP000260823"/>
    </source>
</evidence>
<feature type="domain" description="PAS" evidence="7">
    <location>
        <begin position="133"/>
        <end position="203"/>
    </location>
</feature>
<dbReference type="Gene3D" id="3.30.450.20">
    <property type="entry name" value="PAS domain"/>
    <property type="match status" value="4"/>
</dbReference>
<keyword evidence="10" id="KW-1185">Reference proteome</keyword>
<proteinExistence type="predicted"/>
<comment type="catalytic activity">
    <reaction evidence="1">
        <text>ATP + protein L-histidine = ADP + protein N-phospho-L-histidine.</text>
        <dbReference type="EC" id="2.7.13.3"/>
    </reaction>
</comment>
<dbReference type="InterPro" id="IPR036097">
    <property type="entry name" value="HisK_dim/P_sf"/>
</dbReference>
<feature type="domain" description="PAS" evidence="7">
    <location>
        <begin position="260"/>
        <end position="304"/>
    </location>
</feature>
<dbReference type="SMART" id="SM00091">
    <property type="entry name" value="PAS"/>
    <property type="match status" value="3"/>
</dbReference>
<dbReference type="CDD" id="cd00130">
    <property type="entry name" value="PAS"/>
    <property type="match status" value="2"/>
</dbReference>
<keyword evidence="5" id="KW-0418">Kinase</keyword>
<reference evidence="9 10" key="1">
    <citation type="submission" date="2018-08" db="EMBL/GenBank/DDBJ databases">
        <title>Mucilaginibacter terrae sp. nov., isolated from manganese diggings.</title>
        <authorList>
            <person name="Huang Y."/>
            <person name="Zhou Z."/>
        </authorList>
    </citation>
    <scope>NUCLEOTIDE SEQUENCE [LARGE SCALE GENOMIC DNA]</scope>
    <source>
        <strain evidence="9 10">ZH6</strain>
    </source>
</reference>
<dbReference type="EC" id="2.7.13.3" evidence="2"/>
<protein>
    <recommendedName>
        <fullName evidence="2">histidine kinase</fullName>
        <ecNumber evidence="2">2.7.13.3</ecNumber>
    </recommendedName>
</protein>
<dbReference type="CDD" id="cd00082">
    <property type="entry name" value="HisKA"/>
    <property type="match status" value="1"/>
</dbReference>
<feature type="coiled-coil region" evidence="6">
    <location>
        <begin position="367"/>
        <end position="394"/>
    </location>
</feature>
<evidence type="ECO:0000256" key="5">
    <source>
        <dbReference type="ARBA" id="ARBA00022777"/>
    </source>
</evidence>
<dbReference type="PANTHER" id="PTHR43304:SF1">
    <property type="entry name" value="PAC DOMAIN-CONTAINING PROTEIN"/>
    <property type="match status" value="1"/>
</dbReference>
<evidence type="ECO:0000256" key="2">
    <source>
        <dbReference type="ARBA" id="ARBA00012438"/>
    </source>
</evidence>
<dbReference type="AlphaFoldDB" id="A0A3E2NK93"/>
<dbReference type="InterPro" id="IPR000700">
    <property type="entry name" value="PAS-assoc_C"/>
</dbReference>
<evidence type="ECO:0000256" key="6">
    <source>
        <dbReference type="SAM" id="Coils"/>
    </source>
</evidence>
<evidence type="ECO:0000259" key="8">
    <source>
        <dbReference type="PROSITE" id="PS50113"/>
    </source>
</evidence>
<organism evidence="9 10">
    <name type="scientific">Mucilaginibacter terrenus</name>
    <dbReference type="NCBI Taxonomy" id="2482727"/>
    <lineage>
        <taxon>Bacteria</taxon>
        <taxon>Pseudomonadati</taxon>
        <taxon>Bacteroidota</taxon>
        <taxon>Sphingobacteriia</taxon>
        <taxon>Sphingobacteriales</taxon>
        <taxon>Sphingobacteriaceae</taxon>
        <taxon>Mucilaginibacter</taxon>
    </lineage>
</organism>
<feature type="domain" description="PAC" evidence="8">
    <location>
        <begin position="448"/>
        <end position="505"/>
    </location>
</feature>
<dbReference type="PROSITE" id="PS50113">
    <property type="entry name" value="PAC"/>
    <property type="match status" value="1"/>
</dbReference>
<dbReference type="InterPro" id="IPR000014">
    <property type="entry name" value="PAS"/>
</dbReference>
<dbReference type="Pfam" id="PF08447">
    <property type="entry name" value="PAS_3"/>
    <property type="match status" value="1"/>
</dbReference>
<name>A0A3E2NK93_9SPHI</name>
<dbReference type="PROSITE" id="PS50112">
    <property type="entry name" value="PAS"/>
    <property type="match status" value="2"/>
</dbReference>
<dbReference type="Proteomes" id="UP000260823">
    <property type="component" value="Unassembled WGS sequence"/>
</dbReference>
<dbReference type="GO" id="GO:0000155">
    <property type="term" value="F:phosphorelay sensor kinase activity"/>
    <property type="evidence" value="ECO:0007669"/>
    <property type="project" value="InterPro"/>
</dbReference>
<dbReference type="Gene3D" id="1.10.287.130">
    <property type="match status" value="1"/>
</dbReference>
<dbReference type="RefSeq" id="WP_117384786.1">
    <property type="nucleotide sequence ID" value="NZ_QWDE01000005.1"/>
</dbReference>
<dbReference type="InterPro" id="IPR052162">
    <property type="entry name" value="Sensor_kinase/Photoreceptor"/>
</dbReference>
<evidence type="ECO:0000313" key="9">
    <source>
        <dbReference type="EMBL" id="RFZ81419.1"/>
    </source>
</evidence>
<dbReference type="Pfam" id="PF08448">
    <property type="entry name" value="PAS_4"/>
    <property type="match status" value="3"/>
</dbReference>
<dbReference type="EMBL" id="QWDE01000005">
    <property type="protein sequence ID" value="RFZ81419.1"/>
    <property type="molecule type" value="Genomic_DNA"/>
</dbReference>
<keyword evidence="3" id="KW-0597">Phosphoprotein</keyword>
<evidence type="ECO:0000256" key="1">
    <source>
        <dbReference type="ARBA" id="ARBA00000085"/>
    </source>
</evidence>
<comment type="caution">
    <text evidence="9">The sequence shown here is derived from an EMBL/GenBank/DDBJ whole genome shotgun (WGS) entry which is preliminary data.</text>
</comment>
<sequence>MEQLTLPVISECVVAYDLDKQQHLTIGPYLGELAGFKQGTSISVQDFWLQLVHPADLERVNASYQQITINNSLDISYRLVHGNTGETRYISERRNMYYDGATGSRIVMSIINEHTGDASLSVAGQTEEDALKREQFLLSLINSQTNFLIRLDNKGHFTFVNRRYCQVFGYCSEELLGQHFSINTAPEDMERCQRAFERCLAQPGELITLIRSKLDKTGARHPSEWEFIAVTNQNGEVTEIQGVGQDISQRVEMEEQAAQAATRLENFIESVTDGFFIVDKDWRFIRTNPAFEELMHTGRHNIIGGVLWDVFPFFVNTEFESAYRKAAENLQTVHFSTYFTPLKKWLRSTIYASTDGLTVFIRDITTQRTTEEELNRARRNLESLINNIDDLIWSIDTSGCYIYTNNAFKNNLEKATGQRPADGQKVSYYGYPGAIAEQWKGYYARAFNGDRFDVVNNAIDPESGNDVYYEINFSPIFNDEGLIAGVGCFAHDITQRLEYENEIILQNERLKQIANLSSHELRRPVASMLGLLSLIDLNRFDNPENEQTIRYLVDVGKEIDKVIRLIVDNTFTDKLV</sequence>
<evidence type="ECO:0000256" key="4">
    <source>
        <dbReference type="ARBA" id="ARBA00022679"/>
    </source>
</evidence>
<accession>A0A3E2NK93</accession>
<dbReference type="PANTHER" id="PTHR43304">
    <property type="entry name" value="PHYTOCHROME-LIKE PROTEIN CPH1"/>
    <property type="match status" value="1"/>
</dbReference>
<dbReference type="SUPFAM" id="SSF55785">
    <property type="entry name" value="PYP-like sensor domain (PAS domain)"/>
    <property type="match status" value="3"/>
</dbReference>
<dbReference type="OrthoDB" id="6231665at2"/>
<dbReference type="NCBIfam" id="TIGR00229">
    <property type="entry name" value="sensory_box"/>
    <property type="match status" value="2"/>
</dbReference>
<dbReference type="InterPro" id="IPR013656">
    <property type="entry name" value="PAS_4"/>
</dbReference>
<dbReference type="InterPro" id="IPR003661">
    <property type="entry name" value="HisK_dim/P_dom"/>
</dbReference>
<dbReference type="SUPFAM" id="SSF47384">
    <property type="entry name" value="Homodimeric domain of signal transducing histidine kinase"/>
    <property type="match status" value="1"/>
</dbReference>
<dbReference type="InterPro" id="IPR013655">
    <property type="entry name" value="PAS_fold_3"/>
</dbReference>
<gene>
    <name evidence="9" type="ORF">DYU05_19245</name>
</gene>
<dbReference type="InterPro" id="IPR035965">
    <property type="entry name" value="PAS-like_dom_sf"/>
</dbReference>
<keyword evidence="4" id="KW-0808">Transferase</keyword>
<evidence type="ECO:0000256" key="3">
    <source>
        <dbReference type="ARBA" id="ARBA00022553"/>
    </source>
</evidence>
<evidence type="ECO:0000259" key="7">
    <source>
        <dbReference type="PROSITE" id="PS50112"/>
    </source>
</evidence>
<keyword evidence="6" id="KW-0175">Coiled coil</keyword>